<keyword evidence="1" id="KW-0175">Coiled coil</keyword>
<accession>I5AVL1</accession>
<evidence type="ECO:0000259" key="3">
    <source>
        <dbReference type="Pfam" id="PF18885"/>
    </source>
</evidence>
<dbReference type="eggNOG" id="COG3757">
    <property type="taxonomic scope" value="Bacteria"/>
</dbReference>
<evidence type="ECO:0000256" key="1">
    <source>
        <dbReference type="SAM" id="Coils"/>
    </source>
</evidence>
<keyword evidence="2" id="KW-0732">Signal</keyword>
<sequence>MKNKIVKALVLASIVSMTATGAAGLTFAEDTTGKTTENSVDTSTTAKSIDQKGAAITEAQKDVDKTKKAFDKAFVYFEAQDKAVDAYVDLRAQEEHTRLDYQALLKSYFTDGNILQVDQADWTEEKIKASLKDEDKATEVIALNELGLAWFKLTPAEGEWVSVDAPEASKAKLVLQGAPTAEGTYNSNKVLFDSEKTKVFKDYPTIADKLTKAYNDEEAARKVFEEAMADVAASKPDDVETAKTDLQQATADYKAALAALDAVKKAYDEATVDTVPIYRLYHPGTGEHLYTDSTNERDTLVKGGIWQDEKVAMLAANKEDEDAIPVYRLCYPLTGDHHYTTDKNEVTTLIKTQGWVDEHEAFYVKESGEGVSVWRLYNSGLKLGAHHFTTGKNEYNTLKNFGWRQEGVAFGALAADYVDTSAIKTKDERIDTAEAMVSNNQTP</sequence>
<name>I5AVL1_EUBC6</name>
<proteinExistence type="predicted"/>
<gene>
    <name evidence="4" type="ORF">EubceDRAFT1_2073</name>
</gene>
<keyword evidence="5" id="KW-1185">Reference proteome</keyword>
<dbReference type="EMBL" id="CM001487">
    <property type="protein sequence ID" value="EIM57834.1"/>
    <property type="molecule type" value="Genomic_DNA"/>
</dbReference>
<evidence type="ECO:0000256" key="2">
    <source>
        <dbReference type="SAM" id="SignalP"/>
    </source>
</evidence>
<dbReference type="Pfam" id="PF18885">
    <property type="entry name" value="DUF5648"/>
    <property type="match status" value="1"/>
</dbReference>
<evidence type="ECO:0000313" key="4">
    <source>
        <dbReference type="EMBL" id="EIM57834.1"/>
    </source>
</evidence>
<dbReference type="AlphaFoldDB" id="I5AVL1"/>
<protein>
    <recommendedName>
        <fullName evidence="3">DUF5648 domain-containing protein</fullName>
    </recommendedName>
</protein>
<organism evidence="4 5">
    <name type="scientific">Eubacterium cellulosolvens (strain ATCC 43171 / JCM 9499 / 6)</name>
    <name type="common">Cillobacterium cellulosolvens</name>
    <dbReference type="NCBI Taxonomy" id="633697"/>
    <lineage>
        <taxon>Bacteria</taxon>
        <taxon>Bacillati</taxon>
        <taxon>Bacillota</taxon>
        <taxon>Clostridia</taxon>
        <taxon>Eubacteriales</taxon>
        <taxon>Eubacteriaceae</taxon>
        <taxon>Eubacterium</taxon>
    </lineage>
</organism>
<dbReference type="Proteomes" id="UP000005753">
    <property type="component" value="Chromosome"/>
</dbReference>
<dbReference type="InterPro" id="IPR043708">
    <property type="entry name" value="DUF5648"/>
</dbReference>
<feature type="domain" description="DUF5648" evidence="3">
    <location>
        <begin position="276"/>
        <end position="412"/>
    </location>
</feature>
<dbReference type="OrthoDB" id="4376109at2"/>
<reference evidence="4 5" key="1">
    <citation type="submission" date="2010-08" db="EMBL/GenBank/DDBJ databases">
        <authorList>
            <consortium name="US DOE Joint Genome Institute (JGI-PGF)"/>
            <person name="Lucas S."/>
            <person name="Copeland A."/>
            <person name="Lapidus A."/>
            <person name="Cheng J.-F."/>
            <person name="Bruce D."/>
            <person name="Goodwin L."/>
            <person name="Pitluck S."/>
            <person name="Land M.L."/>
            <person name="Hauser L."/>
            <person name="Chang Y.-J."/>
            <person name="Anderson I.J."/>
            <person name="Johnson E."/>
            <person name="Mulhopadhyay B."/>
            <person name="Kyrpides N."/>
            <person name="Woyke T.J."/>
        </authorList>
    </citation>
    <scope>NUCLEOTIDE SEQUENCE [LARGE SCALE GENOMIC DNA]</scope>
    <source>
        <strain evidence="4 5">6</strain>
    </source>
</reference>
<feature type="coiled-coil region" evidence="1">
    <location>
        <begin position="239"/>
        <end position="266"/>
    </location>
</feature>
<evidence type="ECO:0000313" key="5">
    <source>
        <dbReference type="Proteomes" id="UP000005753"/>
    </source>
</evidence>
<reference evidence="4 5" key="2">
    <citation type="submission" date="2012-02" db="EMBL/GenBank/DDBJ databases">
        <title>Improved High-Quality Draft sequence of Eubacterium cellulosolvens 6.</title>
        <authorList>
            <consortium name="US DOE Joint Genome Institute"/>
            <person name="Lucas S."/>
            <person name="Han J."/>
            <person name="Lapidus A."/>
            <person name="Cheng J.-F."/>
            <person name="Goodwin L."/>
            <person name="Pitluck S."/>
            <person name="Peters L."/>
            <person name="Mikhailova N."/>
            <person name="Gu W."/>
            <person name="Detter J.C."/>
            <person name="Han C."/>
            <person name="Tapia R."/>
            <person name="Land M."/>
            <person name="Hauser L."/>
            <person name="Kyrpides N."/>
            <person name="Ivanova N."/>
            <person name="Pagani I."/>
            <person name="Johnson E."/>
            <person name="Mukhopadhyay B."/>
            <person name="Anderson I."/>
            <person name="Woyke T."/>
        </authorList>
    </citation>
    <scope>NUCLEOTIDE SEQUENCE [LARGE SCALE GENOMIC DNA]</scope>
    <source>
        <strain evidence="4 5">6</strain>
    </source>
</reference>
<feature type="chain" id="PRO_5039161644" description="DUF5648 domain-containing protein" evidence="2">
    <location>
        <begin position="23"/>
        <end position="443"/>
    </location>
</feature>
<dbReference type="HOGENOM" id="CLU_617835_0_0_9"/>
<feature type="signal peptide" evidence="2">
    <location>
        <begin position="1"/>
        <end position="22"/>
    </location>
</feature>